<dbReference type="Pfam" id="PF22725">
    <property type="entry name" value="GFO_IDH_MocA_C3"/>
    <property type="match status" value="1"/>
</dbReference>
<keyword evidence="1" id="KW-0560">Oxidoreductase</keyword>
<dbReference type="InterPro" id="IPR055170">
    <property type="entry name" value="GFO_IDH_MocA-like_dom"/>
</dbReference>
<evidence type="ECO:0000256" key="1">
    <source>
        <dbReference type="ARBA" id="ARBA00023002"/>
    </source>
</evidence>
<dbReference type="InterPro" id="IPR000683">
    <property type="entry name" value="Gfo/Idh/MocA-like_OxRdtase_N"/>
</dbReference>
<dbReference type="EMBL" id="JAAZSR010000358">
    <property type="protein sequence ID" value="NKX51954.1"/>
    <property type="molecule type" value="Genomic_DNA"/>
</dbReference>
<evidence type="ECO:0000313" key="6">
    <source>
        <dbReference type="Proteomes" id="UP000523795"/>
    </source>
</evidence>
<dbReference type="Gene3D" id="3.30.360.10">
    <property type="entry name" value="Dihydrodipicolinate Reductase, domain 2"/>
    <property type="match status" value="1"/>
</dbReference>
<evidence type="ECO:0000259" key="4">
    <source>
        <dbReference type="Pfam" id="PF22725"/>
    </source>
</evidence>
<evidence type="ECO:0000259" key="3">
    <source>
        <dbReference type="Pfam" id="PF01408"/>
    </source>
</evidence>
<evidence type="ECO:0000313" key="5">
    <source>
        <dbReference type="EMBL" id="NKX51954.1"/>
    </source>
</evidence>
<dbReference type="Pfam" id="PF01408">
    <property type="entry name" value="GFO_IDH_MocA"/>
    <property type="match status" value="1"/>
</dbReference>
<proteinExistence type="predicted"/>
<sequence>AGKHVIVEKPLANTLEEAGQMVAAAVQARGRGIHSMVGFNYRRVPALAQARRVIEEGRLGTIRQVRAAYLQDWLADEQAPMSWRLRRETAGSGALGDLGSHVVDQILFLLGARVQSVCATVNTFVTQRRGADGPEPVTVDDAAWATLRLDSGAVASMEVSRFAAGRKNALQLEVYGSGGHLRFDLENLNELHYYDAAAPAQLGGSARILVTEETHPYLGAWWPPGHILGWHPTFTSQAADFLAAVTARRAPEPSFEDGLAVQQVLDAVELSAARSGAAVDPTMPATPEPRS</sequence>
<dbReference type="SUPFAM" id="SSF51735">
    <property type="entry name" value="NAD(P)-binding Rossmann-fold domains"/>
    <property type="match status" value="1"/>
</dbReference>
<dbReference type="PANTHER" id="PTHR43818">
    <property type="entry name" value="BCDNA.GH03377"/>
    <property type="match status" value="1"/>
</dbReference>
<feature type="non-terminal residue" evidence="5">
    <location>
        <position position="1"/>
    </location>
</feature>
<protein>
    <submittedName>
        <fullName evidence="5">Gfo/Idh/MocA family oxidoreductase</fullName>
    </submittedName>
</protein>
<dbReference type="SUPFAM" id="SSF55347">
    <property type="entry name" value="Glyceraldehyde-3-phosphate dehydrogenase-like, C-terminal domain"/>
    <property type="match status" value="1"/>
</dbReference>
<dbReference type="Proteomes" id="UP000523795">
    <property type="component" value="Unassembled WGS sequence"/>
</dbReference>
<dbReference type="Gene3D" id="3.40.50.720">
    <property type="entry name" value="NAD(P)-binding Rossmann-like Domain"/>
    <property type="match status" value="1"/>
</dbReference>
<comment type="caution">
    <text evidence="5">The sequence shown here is derived from an EMBL/GenBank/DDBJ whole genome shotgun (WGS) entry which is preliminary data.</text>
</comment>
<feature type="domain" description="Gfo/Idh/MocA-like oxidoreductase N-terminal" evidence="3">
    <location>
        <begin position="1"/>
        <end position="28"/>
    </location>
</feature>
<keyword evidence="6" id="KW-1185">Reference proteome</keyword>
<dbReference type="InterPro" id="IPR050463">
    <property type="entry name" value="Gfo/Idh/MocA_oxidrdct_glycsds"/>
</dbReference>
<reference evidence="5 6" key="1">
    <citation type="submission" date="2020-04" db="EMBL/GenBank/DDBJ databases">
        <authorList>
            <person name="Liu S."/>
        </authorList>
    </citation>
    <scope>NUCLEOTIDE SEQUENCE [LARGE SCALE GENOMIC DNA]</scope>
    <source>
        <strain evidence="5 6">CGMCC 1.15091</strain>
    </source>
</reference>
<feature type="domain" description="GFO/IDH/MocA-like oxidoreductase" evidence="4">
    <location>
        <begin position="48"/>
        <end position="181"/>
    </location>
</feature>
<organism evidence="5 6">
    <name type="scientific">Arthrobacter deserti</name>
    <dbReference type="NCBI Taxonomy" id="1742687"/>
    <lineage>
        <taxon>Bacteria</taxon>
        <taxon>Bacillati</taxon>
        <taxon>Actinomycetota</taxon>
        <taxon>Actinomycetes</taxon>
        <taxon>Micrococcales</taxon>
        <taxon>Micrococcaceae</taxon>
        <taxon>Arthrobacter</taxon>
    </lineage>
</organism>
<gene>
    <name evidence="5" type="ORF">HER39_15555</name>
</gene>
<name>A0ABX1JRN3_9MICC</name>
<keyword evidence="2" id="KW-0520">NAD</keyword>
<accession>A0ABX1JRN3</accession>
<evidence type="ECO:0000256" key="2">
    <source>
        <dbReference type="ARBA" id="ARBA00023027"/>
    </source>
</evidence>
<dbReference type="PANTHER" id="PTHR43818:SF11">
    <property type="entry name" value="BCDNA.GH03377"/>
    <property type="match status" value="1"/>
</dbReference>
<dbReference type="InterPro" id="IPR036291">
    <property type="entry name" value="NAD(P)-bd_dom_sf"/>
</dbReference>